<proteinExistence type="predicted"/>
<accession>A0A554VMR1</accession>
<dbReference type="EMBL" id="VLNR01000013">
    <property type="protein sequence ID" value="TSE09567.1"/>
    <property type="molecule type" value="Genomic_DNA"/>
</dbReference>
<dbReference type="Proteomes" id="UP000318833">
    <property type="component" value="Unassembled WGS sequence"/>
</dbReference>
<dbReference type="InterPro" id="IPR017689">
    <property type="entry name" value="BamD"/>
</dbReference>
<gene>
    <name evidence="5" type="primary">bamD</name>
    <name evidence="5" type="ORF">FOF46_08390</name>
</gene>
<evidence type="ECO:0000256" key="3">
    <source>
        <dbReference type="ARBA" id="ARBA00023237"/>
    </source>
</evidence>
<dbReference type="Gene3D" id="1.25.40.10">
    <property type="entry name" value="Tetratricopeptide repeat domain"/>
    <property type="match status" value="1"/>
</dbReference>
<keyword evidence="6" id="KW-1185">Reference proteome</keyword>
<dbReference type="Pfam" id="PF13525">
    <property type="entry name" value="YfiO"/>
    <property type="match status" value="1"/>
</dbReference>
<evidence type="ECO:0000313" key="5">
    <source>
        <dbReference type="EMBL" id="TSE09567.1"/>
    </source>
</evidence>
<reference evidence="5 6" key="1">
    <citation type="submission" date="2019-07" db="EMBL/GenBank/DDBJ databases">
        <title>The draft genome sequence of Aquimarina algiphila M91.</title>
        <authorList>
            <person name="Meng X."/>
        </authorList>
    </citation>
    <scope>NUCLEOTIDE SEQUENCE [LARGE SCALE GENOMIC DNA]</scope>
    <source>
        <strain evidence="5 6">M91</strain>
    </source>
</reference>
<evidence type="ECO:0000256" key="2">
    <source>
        <dbReference type="ARBA" id="ARBA00023136"/>
    </source>
</evidence>
<dbReference type="PROSITE" id="PS51257">
    <property type="entry name" value="PROKAR_LIPOPROTEIN"/>
    <property type="match status" value="1"/>
</dbReference>
<dbReference type="AlphaFoldDB" id="A0A554VMR1"/>
<dbReference type="OrthoDB" id="9770761at2"/>
<keyword evidence="3" id="KW-0998">Cell outer membrane</keyword>
<dbReference type="InterPro" id="IPR011990">
    <property type="entry name" value="TPR-like_helical_dom_sf"/>
</dbReference>
<keyword evidence="2" id="KW-0472">Membrane</keyword>
<evidence type="ECO:0000256" key="1">
    <source>
        <dbReference type="ARBA" id="ARBA00022729"/>
    </source>
</evidence>
<evidence type="ECO:0000313" key="6">
    <source>
        <dbReference type="Proteomes" id="UP000318833"/>
    </source>
</evidence>
<dbReference type="InterPro" id="IPR039565">
    <property type="entry name" value="BamD-like"/>
</dbReference>
<evidence type="ECO:0000259" key="4">
    <source>
        <dbReference type="Pfam" id="PF13525"/>
    </source>
</evidence>
<name>A0A554VMR1_9FLAO</name>
<dbReference type="SUPFAM" id="SSF48452">
    <property type="entry name" value="TPR-like"/>
    <property type="match status" value="1"/>
</dbReference>
<dbReference type="NCBIfam" id="TIGR03302">
    <property type="entry name" value="OM_YfiO"/>
    <property type="match status" value="1"/>
</dbReference>
<comment type="caution">
    <text evidence="5">The sequence shown here is derived from an EMBL/GenBank/DDBJ whole genome shotgun (WGS) entry which is preliminary data.</text>
</comment>
<organism evidence="5 6">
    <name type="scientific">Aquimarina algiphila</name>
    <dbReference type="NCBI Taxonomy" id="2047982"/>
    <lineage>
        <taxon>Bacteria</taxon>
        <taxon>Pseudomonadati</taxon>
        <taxon>Bacteroidota</taxon>
        <taxon>Flavobacteriia</taxon>
        <taxon>Flavobacteriales</taxon>
        <taxon>Flavobacteriaceae</taxon>
        <taxon>Aquimarina</taxon>
    </lineage>
</organism>
<protein>
    <submittedName>
        <fullName evidence="5">Outer membrane protein assembly factor BamD</fullName>
    </submittedName>
</protein>
<sequence>MMRLLYLFVFVLFLGSCSEYQKVLRGEDLAAKYKTAEELYKKEKYKKALRLFEQIVPQYRGKPQAERIMYYYADTYYQLEDFYLAGYQFERFAKSYPKSQKREDASYKGAKSYYELSPRYSLDQEDTDKALEKLQAYINTYPDSERLKEANALVAELRTKKEKKAYEIAKQNHHREDYKVAIAAFDNYLVDYPGSSFREKVLYYKLESEYLLAIGSYQSLVKERLTVAQGYYNNYKKYYKTEGEYIEKADEIGEDIKSRLEQFK</sequence>
<keyword evidence="1" id="KW-0732">Signal</keyword>
<feature type="domain" description="Outer membrane lipoprotein BamD-like" evidence="4">
    <location>
        <begin position="31"/>
        <end position="214"/>
    </location>
</feature>